<name>A0AAC9AP35_9ACTN</name>
<evidence type="ECO:0000313" key="1">
    <source>
        <dbReference type="EMBL" id="AMS06385.1"/>
    </source>
</evidence>
<keyword evidence="4" id="KW-1185">Reference proteome</keyword>
<gene>
    <name evidence="2" type="ORF">A8L58_15420</name>
    <name evidence="1" type="ORF">AXH35_13965</name>
</gene>
<dbReference type="AlphaFoldDB" id="A0AAC9AP35"/>
<accession>A0AAC9AP35</accession>
<evidence type="ECO:0000313" key="2">
    <source>
        <dbReference type="EMBL" id="AOZ47835.1"/>
    </source>
</evidence>
<reference evidence="1 3" key="2">
    <citation type="submission" date="2016-02" db="EMBL/GenBank/DDBJ databases">
        <title>Complete Genome Sequence of Propionibacterium acidipropionici ATCC 55737.</title>
        <authorList>
            <person name="Luna Flores C.H."/>
            <person name="Nielsen L.K."/>
            <person name="Marcellin E."/>
        </authorList>
    </citation>
    <scope>NUCLEOTIDE SEQUENCE [LARGE SCALE GENOMIC DNA]</scope>
    <source>
        <strain evidence="1 3">ATCC 55737</strain>
    </source>
</reference>
<dbReference type="EMBL" id="CP015970">
    <property type="protein sequence ID" value="AOZ47835.1"/>
    <property type="molecule type" value="Genomic_DNA"/>
</dbReference>
<organism evidence="1 3">
    <name type="scientific">Acidipropionibacterium acidipropionici</name>
    <dbReference type="NCBI Taxonomy" id="1748"/>
    <lineage>
        <taxon>Bacteria</taxon>
        <taxon>Bacillati</taxon>
        <taxon>Actinomycetota</taxon>
        <taxon>Actinomycetes</taxon>
        <taxon>Propionibacteriales</taxon>
        <taxon>Propionibacteriaceae</taxon>
        <taxon>Acidipropionibacterium</taxon>
    </lineage>
</organism>
<dbReference type="Proteomes" id="UP000178666">
    <property type="component" value="Chromosome"/>
</dbReference>
<reference evidence="2 4" key="1">
    <citation type="journal article" date="2016" name="Plant Dis.">
        <title>Improved production of propionic acid using genome shuffling.</title>
        <authorList>
            <person name="Luna-Flores C.H."/>
            <person name="Palfreyman R.W."/>
            <person name="Kromer J.O."/>
            <person name="Nielsen L.K."/>
            <person name="Marcellin E."/>
        </authorList>
    </citation>
    <scope>NUCLEOTIDE SEQUENCE [LARGE SCALE GENOMIC DNA]</scope>
    <source>
        <strain evidence="2 4">F3E8</strain>
    </source>
</reference>
<sequence>MTDSPEQRFFDAAAVWVDEGSVGNQELIDAATRAMVEGLDSTSLVMLASERATIDTQDLREVLNAALDELRIPRPGTIDQWTAIGPGGRTFPRPPTDVIHVEVRRLPMHAPEVQVLIWVNGQEITSVVGPGVHPFDMFISGNDLEATDEPQRTMIAGDEWEWDEQVVIARDGNTVKWGWDENAMMPHGFVFDAAQYDAEIARAGADHSWEQPEETAARLIMEGTDHKTLARYHLSTGVPGLSPEPGEFDLHLYESVPGYGPGYEIRVPVAWGDPEDVARRALDLLSTGPRTWRAFWSCTDPRRTAPPPLAGPRWIREPAP</sequence>
<evidence type="ECO:0000313" key="4">
    <source>
        <dbReference type="Proteomes" id="UP000178666"/>
    </source>
</evidence>
<evidence type="ECO:0000313" key="3">
    <source>
        <dbReference type="Proteomes" id="UP000075221"/>
    </source>
</evidence>
<dbReference type="Proteomes" id="UP000075221">
    <property type="component" value="Chromosome"/>
</dbReference>
<dbReference type="EMBL" id="CP014352">
    <property type="protein sequence ID" value="AMS06385.1"/>
    <property type="molecule type" value="Genomic_DNA"/>
</dbReference>
<proteinExistence type="predicted"/>
<dbReference type="RefSeq" id="WP_062820236.1">
    <property type="nucleotide sequence ID" value="NZ_CP014352.1"/>
</dbReference>
<protein>
    <submittedName>
        <fullName evidence="1">Uncharacterized protein</fullName>
    </submittedName>
</protein>